<dbReference type="PANTHER" id="PTHR42756:SF1">
    <property type="entry name" value="TRANSCRIPTIONAL REPRESSOR OF EMRAB OPERON"/>
    <property type="match status" value="1"/>
</dbReference>
<name>A0A6H9YF39_9ACTN</name>
<dbReference type="InterPro" id="IPR023187">
    <property type="entry name" value="Tscrpt_reg_MarR-type_CS"/>
</dbReference>
<keyword evidence="2" id="KW-0238">DNA-binding</keyword>
<dbReference type="SMART" id="SM00347">
    <property type="entry name" value="HTH_MARR"/>
    <property type="match status" value="1"/>
</dbReference>
<dbReference type="SUPFAM" id="SSF46785">
    <property type="entry name" value="Winged helix' DNA-binding domain"/>
    <property type="match status" value="1"/>
</dbReference>
<evidence type="ECO:0000256" key="3">
    <source>
        <dbReference type="ARBA" id="ARBA00023163"/>
    </source>
</evidence>
<evidence type="ECO:0000259" key="4">
    <source>
        <dbReference type="PROSITE" id="PS50995"/>
    </source>
</evidence>
<accession>A0A6H9YF39</accession>
<dbReference type="Proteomes" id="UP000468735">
    <property type="component" value="Unassembled WGS sequence"/>
</dbReference>
<dbReference type="InterPro" id="IPR000835">
    <property type="entry name" value="HTH_MarR-typ"/>
</dbReference>
<dbReference type="InterPro" id="IPR036390">
    <property type="entry name" value="WH_DNA-bd_sf"/>
</dbReference>
<organism evidence="5 6">
    <name type="scientific">Actinomadura rudentiformis</name>
    <dbReference type="NCBI Taxonomy" id="359158"/>
    <lineage>
        <taxon>Bacteria</taxon>
        <taxon>Bacillati</taxon>
        <taxon>Actinomycetota</taxon>
        <taxon>Actinomycetes</taxon>
        <taxon>Streptosporangiales</taxon>
        <taxon>Thermomonosporaceae</taxon>
        <taxon>Actinomadura</taxon>
    </lineage>
</organism>
<keyword evidence="3" id="KW-0804">Transcription</keyword>
<dbReference type="EMBL" id="WBMT01000031">
    <property type="protein sequence ID" value="KAB2340139.1"/>
    <property type="molecule type" value="Genomic_DNA"/>
</dbReference>
<dbReference type="GO" id="GO:0003700">
    <property type="term" value="F:DNA-binding transcription factor activity"/>
    <property type="evidence" value="ECO:0007669"/>
    <property type="project" value="InterPro"/>
</dbReference>
<dbReference type="OrthoDB" id="4807076at2"/>
<keyword evidence="1" id="KW-0805">Transcription regulation</keyword>
<dbReference type="PRINTS" id="PR00598">
    <property type="entry name" value="HTHMARR"/>
</dbReference>
<dbReference type="RefSeq" id="WP_151569955.1">
    <property type="nucleotide sequence ID" value="NZ_WBMT01000031.1"/>
</dbReference>
<dbReference type="Pfam" id="PF01047">
    <property type="entry name" value="MarR"/>
    <property type="match status" value="1"/>
</dbReference>
<dbReference type="AlphaFoldDB" id="A0A6H9YF39"/>
<protein>
    <submittedName>
        <fullName evidence="5">MarR family transcriptional regulator</fullName>
    </submittedName>
</protein>
<dbReference type="PANTHER" id="PTHR42756">
    <property type="entry name" value="TRANSCRIPTIONAL REGULATOR, MARR"/>
    <property type="match status" value="1"/>
</dbReference>
<evidence type="ECO:0000313" key="5">
    <source>
        <dbReference type="EMBL" id="KAB2340139.1"/>
    </source>
</evidence>
<gene>
    <name evidence="5" type="ORF">F8566_45540</name>
</gene>
<dbReference type="InterPro" id="IPR036388">
    <property type="entry name" value="WH-like_DNA-bd_sf"/>
</dbReference>
<dbReference type="PROSITE" id="PS50995">
    <property type="entry name" value="HTH_MARR_2"/>
    <property type="match status" value="1"/>
</dbReference>
<keyword evidence="6" id="KW-1185">Reference proteome</keyword>
<dbReference type="GO" id="GO:0003677">
    <property type="term" value="F:DNA binding"/>
    <property type="evidence" value="ECO:0007669"/>
    <property type="project" value="UniProtKB-KW"/>
</dbReference>
<feature type="domain" description="HTH marR-type" evidence="4">
    <location>
        <begin position="5"/>
        <end position="137"/>
    </location>
</feature>
<evidence type="ECO:0000256" key="2">
    <source>
        <dbReference type="ARBA" id="ARBA00023125"/>
    </source>
</evidence>
<sequence length="156" mass="17048">MRVEDTEIVDRLFELAVVLNDLMSRRLADNGLTPARGEVIWLLHRHGRLTQRELSEILDCTPRNVTGLVDALEEAGFVARTRHPIDRRAVLVSLTTRGQTLAAGWGADRDDGIARLFAGTSSADLATFATVLGRVLAALRTTMSEGALQSGDRRNA</sequence>
<proteinExistence type="predicted"/>
<evidence type="ECO:0000256" key="1">
    <source>
        <dbReference type="ARBA" id="ARBA00023015"/>
    </source>
</evidence>
<comment type="caution">
    <text evidence="5">The sequence shown here is derived from an EMBL/GenBank/DDBJ whole genome shotgun (WGS) entry which is preliminary data.</text>
</comment>
<dbReference type="Gene3D" id="1.10.10.10">
    <property type="entry name" value="Winged helix-like DNA-binding domain superfamily/Winged helix DNA-binding domain"/>
    <property type="match status" value="1"/>
</dbReference>
<dbReference type="PROSITE" id="PS01117">
    <property type="entry name" value="HTH_MARR_1"/>
    <property type="match status" value="1"/>
</dbReference>
<reference evidence="5 6" key="1">
    <citation type="submission" date="2019-09" db="EMBL/GenBank/DDBJ databases">
        <title>Actinomadura physcomitrii sp. nov., a novel actinomycete isolated from moss [Physcomitrium sphaericum (Ludw) Fuernr].</title>
        <authorList>
            <person name="Zhuang X."/>
            <person name="Liu C."/>
        </authorList>
    </citation>
    <scope>NUCLEOTIDE SEQUENCE [LARGE SCALE GENOMIC DNA]</scope>
    <source>
        <strain evidence="5 6">HMC1</strain>
    </source>
</reference>
<evidence type="ECO:0000313" key="6">
    <source>
        <dbReference type="Proteomes" id="UP000468735"/>
    </source>
</evidence>